<dbReference type="SUPFAM" id="SSF75620">
    <property type="entry name" value="Release factor"/>
    <property type="match status" value="1"/>
</dbReference>
<evidence type="ECO:0000256" key="4">
    <source>
        <dbReference type="HAMAP-Rule" id="MF_00094"/>
    </source>
</evidence>
<dbReference type="Proteomes" id="UP000320359">
    <property type="component" value="Unassembled WGS sequence"/>
</dbReference>
<dbReference type="InterPro" id="IPR004374">
    <property type="entry name" value="PrfB"/>
</dbReference>
<sequence length="365" mass="41460">MLESNAVAYQIDDLKQRMAQLRGYLDLETKTERLEEVERELENPAVWNDPEKAQALGKERSALEDVVHTFRDLAQGLDDAQGFLDMAVEEQDEEILAEAEKELEQWQRALEKLEFRRMFSGPNDANDCYVDLQSGSGGTEAQDWCSMLLRMYLRWGEAHGMKAEITELSEGEVAGIKSATIRFQGDYAFGWLRTETGVHRLVRKSPFDSGNRRHTSFASAFVYPEIDDDIEIEINPADLRIDTYRASGAGGQHVNRTDSAVRITHEPSGIVVQCQSDRSQHKNKDFAMKQLRAKLYEMEIQKQNEAKQALEDTKSDIGWGSQIRSYVLDDSRIKDLRTGVETRNTQAVLDGDLDRFIEASLKSGL</sequence>
<evidence type="ECO:0000256" key="3">
    <source>
        <dbReference type="ARBA" id="ARBA00022917"/>
    </source>
</evidence>
<dbReference type="Gene3D" id="1.20.58.410">
    <property type="entry name" value="Release factor"/>
    <property type="match status" value="1"/>
</dbReference>
<dbReference type="InterPro" id="IPR005139">
    <property type="entry name" value="PCRF"/>
</dbReference>
<dbReference type="PROSITE" id="PS00745">
    <property type="entry name" value="RF_PROK_I"/>
    <property type="match status" value="1"/>
</dbReference>
<keyword evidence="4" id="KW-0963">Cytoplasm</keyword>
<dbReference type="InterPro" id="IPR045853">
    <property type="entry name" value="Pep_chain_release_fac_I_sf"/>
</dbReference>
<dbReference type="Gene3D" id="3.30.160.20">
    <property type="match status" value="1"/>
</dbReference>
<dbReference type="HAMAP" id="MF_00094">
    <property type="entry name" value="Rel_fac_2"/>
    <property type="match status" value="1"/>
</dbReference>
<dbReference type="RefSeq" id="WP_143234009.1">
    <property type="nucleotide sequence ID" value="NZ_VJWL01000001.1"/>
</dbReference>
<comment type="similarity">
    <text evidence="1 4">Belongs to the prokaryotic/mitochondrial release factor family.</text>
</comment>
<keyword evidence="6" id="KW-0175">Coiled coil</keyword>
<keyword evidence="2 4" id="KW-0488">Methylation</keyword>
<name>A0A552X3I3_9GAMM</name>
<evidence type="ECO:0000313" key="9">
    <source>
        <dbReference type="Proteomes" id="UP000320359"/>
    </source>
</evidence>
<comment type="caution">
    <text evidence="8">The sequence shown here is derived from an EMBL/GenBank/DDBJ whole genome shotgun (WGS) entry which is preliminary data.</text>
</comment>
<accession>A0A552X3I3</accession>
<keyword evidence="3 4" id="KW-0648">Protein biosynthesis</keyword>
<dbReference type="FunFam" id="3.30.160.20:FF:000010">
    <property type="entry name" value="Peptide chain release factor 2"/>
    <property type="match status" value="1"/>
</dbReference>
<evidence type="ECO:0000256" key="1">
    <source>
        <dbReference type="ARBA" id="ARBA00010835"/>
    </source>
</evidence>
<comment type="subcellular location">
    <subcellularLocation>
        <location evidence="4">Cytoplasm</location>
    </subcellularLocation>
</comment>
<dbReference type="Gene3D" id="3.30.70.1660">
    <property type="match status" value="1"/>
</dbReference>
<protein>
    <recommendedName>
        <fullName evidence="4 5">Peptide chain release factor 2</fullName>
        <shortName evidence="4">RF-2</shortName>
    </recommendedName>
</protein>
<comment type="PTM">
    <text evidence="4">Methylated by PrmC. Methylation increases the termination efficiency of RF2.</text>
</comment>
<reference evidence="8 9" key="1">
    <citation type="submission" date="2019-07" db="EMBL/GenBank/DDBJ databases">
        <authorList>
            <person name="Yang M."/>
            <person name="Zhao D."/>
            <person name="Xiang H."/>
        </authorList>
    </citation>
    <scope>NUCLEOTIDE SEQUENCE [LARGE SCALE GENOMIC DNA]</scope>
    <source>
        <strain evidence="8 9">IM1326</strain>
    </source>
</reference>
<evidence type="ECO:0000259" key="7">
    <source>
        <dbReference type="PROSITE" id="PS00745"/>
    </source>
</evidence>
<organism evidence="8 9">
    <name type="scientific">Aliidiomarina halalkaliphila</name>
    <dbReference type="NCBI Taxonomy" id="2593535"/>
    <lineage>
        <taxon>Bacteria</taxon>
        <taxon>Pseudomonadati</taxon>
        <taxon>Pseudomonadota</taxon>
        <taxon>Gammaproteobacteria</taxon>
        <taxon>Alteromonadales</taxon>
        <taxon>Idiomarinaceae</taxon>
        <taxon>Aliidiomarina</taxon>
    </lineage>
</organism>
<dbReference type="SMART" id="SM00937">
    <property type="entry name" value="PCRF"/>
    <property type="match status" value="1"/>
</dbReference>
<dbReference type="GO" id="GO:0005737">
    <property type="term" value="C:cytoplasm"/>
    <property type="evidence" value="ECO:0007669"/>
    <property type="project" value="UniProtKB-SubCell"/>
</dbReference>
<dbReference type="EMBL" id="VJWL01000001">
    <property type="protein sequence ID" value="TRW49587.1"/>
    <property type="molecule type" value="Genomic_DNA"/>
</dbReference>
<proteinExistence type="inferred from homology"/>
<dbReference type="GO" id="GO:0016149">
    <property type="term" value="F:translation release factor activity, codon specific"/>
    <property type="evidence" value="ECO:0007669"/>
    <property type="project" value="UniProtKB-UniRule"/>
</dbReference>
<gene>
    <name evidence="4 8" type="primary">prfB</name>
    <name evidence="8" type="ORF">FM042_01600</name>
</gene>
<keyword evidence="9" id="KW-1185">Reference proteome</keyword>
<evidence type="ECO:0000256" key="6">
    <source>
        <dbReference type="SAM" id="Coils"/>
    </source>
</evidence>
<dbReference type="Pfam" id="PF00472">
    <property type="entry name" value="RF-1"/>
    <property type="match status" value="1"/>
</dbReference>
<evidence type="ECO:0000256" key="5">
    <source>
        <dbReference type="NCBIfam" id="TIGR00020"/>
    </source>
</evidence>
<dbReference type="PANTHER" id="PTHR43116:SF3">
    <property type="entry name" value="CLASS I PEPTIDE CHAIN RELEASE FACTOR"/>
    <property type="match status" value="1"/>
</dbReference>
<evidence type="ECO:0000313" key="8">
    <source>
        <dbReference type="EMBL" id="TRW49587.1"/>
    </source>
</evidence>
<dbReference type="AlphaFoldDB" id="A0A552X3I3"/>
<dbReference type="InterPro" id="IPR000352">
    <property type="entry name" value="Pep_chain_release_fac_I"/>
</dbReference>
<feature type="modified residue" description="N5-methylglutamine" evidence="4">
    <location>
        <position position="252"/>
    </location>
</feature>
<dbReference type="PANTHER" id="PTHR43116">
    <property type="entry name" value="PEPTIDE CHAIN RELEASE FACTOR 2"/>
    <property type="match status" value="1"/>
</dbReference>
<dbReference type="OrthoDB" id="9806673at2"/>
<dbReference type="NCBIfam" id="TIGR00020">
    <property type="entry name" value="prfB"/>
    <property type="match status" value="1"/>
</dbReference>
<comment type="function">
    <text evidence="4">Peptide chain release factor 2 directs the termination of translation in response to the peptide chain termination codons UGA and UAA.</text>
</comment>
<dbReference type="Pfam" id="PF03462">
    <property type="entry name" value="PCRF"/>
    <property type="match status" value="1"/>
</dbReference>
<feature type="coiled-coil region" evidence="6">
    <location>
        <begin position="89"/>
        <end position="116"/>
    </location>
</feature>
<evidence type="ECO:0000256" key="2">
    <source>
        <dbReference type="ARBA" id="ARBA00022481"/>
    </source>
</evidence>
<feature type="domain" description="Prokaryotic-type class I peptide chain release factors" evidence="7">
    <location>
        <begin position="245"/>
        <end position="261"/>
    </location>
</feature>